<feature type="compositionally biased region" description="Basic and acidic residues" evidence="1">
    <location>
        <begin position="50"/>
        <end position="64"/>
    </location>
</feature>
<accession>A0A2H1G3L4</accession>
<dbReference type="AlphaFoldDB" id="A0A2H1G3L4"/>
<feature type="compositionally biased region" description="Low complexity" evidence="1">
    <location>
        <begin position="71"/>
        <end position="82"/>
    </location>
</feature>
<dbReference type="Proteomes" id="UP000245764">
    <property type="component" value="Chromosome 3"/>
</dbReference>
<feature type="region of interest" description="Disordered" evidence="1">
    <location>
        <begin position="1"/>
        <end position="164"/>
    </location>
</feature>
<feature type="compositionally biased region" description="Basic and acidic residues" evidence="1">
    <location>
        <begin position="107"/>
        <end position="132"/>
    </location>
</feature>
<evidence type="ECO:0000313" key="2">
    <source>
        <dbReference type="EMBL" id="SMR48154.1"/>
    </source>
</evidence>
<proteinExistence type="predicted"/>
<evidence type="ECO:0000313" key="3">
    <source>
        <dbReference type="Proteomes" id="UP000245764"/>
    </source>
</evidence>
<organism evidence="2 3">
    <name type="scientific">Zymoseptoria tritici ST99CH_1E4</name>
    <dbReference type="NCBI Taxonomy" id="1276532"/>
    <lineage>
        <taxon>Eukaryota</taxon>
        <taxon>Fungi</taxon>
        <taxon>Dikarya</taxon>
        <taxon>Ascomycota</taxon>
        <taxon>Pezizomycotina</taxon>
        <taxon>Dothideomycetes</taxon>
        <taxon>Dothideomycetidae</taxon>
        <taxon>Mycosphaerellales</taxon>
        <taxon>Mycosphaerellaceae</taxon>
        <taxon>Zymoseptoria</taxon>
    </lineage>
</organism>
<feature type="compositionally biased region" description="Basic and acidic residues" evidence="1">
    <location>
        <begin position="153"/>
        <end position="164"/>
    </location>
</feature>
<evidence type="ECO:0000256" key="1">
    <source>
        <dbReference type="SAM" id="MobiDB-lite"/>
    </source>
</evidence>
<dbReference type="EMBL" id="LT854255">
    <property type="protein sequence ID" value="SMR48154.1"/>
    <property type="molecule type" value="Genomic_DNA"/>
</dbReference>
<feature type="compositionally biased region" description="Low complexity" evidence="1">
    <location>
        <begin position="14"/>
        <end position="25"/>
    </location>
</feature>
<gene>
    <name evidence="2" type="ORF">ZT1E4_G3543</name>
</gene>
<sequence length="164" mass="17718">MFLLRTPRALPKPTSSFRSSSISITRGGGPAFSTTALRFNSSDYGSGDANPEHSRSQETKDAEHPGPAPPSTEGKSSSGSEGKQAEKSSGGEKSEDKPQPKILNASHPKEGEESEDVKKHNEDMKQNRENQGAKKPSSNLQSRAAGSWVRMQNDAERTKPRGRL</sequence>
<protein>
    <submittedName>
        <fullName evidence="2">Uncharacterized protein</fullName>
    </submittedName>
</protein>
<name>A0A2H1G3L4_ZYMTR</name>
<reference evidence="3" key="1">
    <citation type="submission" date="2017-05" db="EMBL/GenBank/DDBJ databases">
        <authorList>
            <person name="Song R."/>
            <person name="Chenine A.L."/>
            <person name="Ruprecht R.M."/>
        </authorList>
    </citation>
    <scope>NUCLEOTIDE SEQUENCE [LARGE SCALE GENOMIC DNA]</scope>
</reference>
<feature type="compositionally biased region" description="Polar residues" evidence="1">
    <location>
        <begin position="32"/>
        <end position="44"/>
    </location>
</feature>
<feature type="compositionally biased region" description="Basic and acidic residues" evidence="1">
    <location>
        <begin position="83"/>
        <end position="99"/>
    </location>
</feature>